<name>A0A542ZA47_RARFA</name>
<reference evidence="1 2" key="1">
    <citation type="submission" date="2019-06" db="EMBL/GenBank/DDBJ databases">
        <title>Sequencing the genomes of 1000 actinobacteria strains.</title>
        <authorList>
            <person name="Klenk H.-P."/>
        </authorList>
    </citation>
    <scope>NUCLEOTIDE SEQUENCE [LARGE SCALE GENOMIC DNA]</scope>
    <source>
        <strain evidence="1 2">DSM 4813</strain>
    </source>
</reference>
<evidence type="ECO:0000313" key="2">
    <source>
        <dbReference type="Proteomes" id="UP000315389"/>
    </source>
</evidence>
<protein>
    <submittedName>
        <fullName evidence="1">Uncharacterized protein</fullName>
    </submittedName>
</protein>
<keyword evidence="2" id="KW-1185">Reference proteome</keyword>
<sequence>MHATSPAPLRGSVTARFAELGAEDVNCDLAGHDGGVVTHSA</sequence>
<accession>A0A542ZA47</accession>
<dbReference type="EMBL" id="VFOS01000005">
    <property type="protein sequence ID" value="TQL57218.1"/>
    <property type="molecule type" value="Genomic_DNA"/>
</dbReference>
<evidence type="ECO:0000313" key="1">
    <source>
        <dbReference type="EMBL" id="TQL57218.1"/>
    </source>
</evidence>
<dbReference type="Proteomes" id="UP000315389">
    <property type="component" value="Unassembled WGS sequence"/>
</dbReference>
<proteinExistence type="predicted"/>
<organism evidence="1 2">
    <name type="scientific">Rarobacter faecitabidus</name>
    <dbReference type="NCBI Taxonomy" id="13243"/>
    <lineage>
        <taxon>Bacteria</taxon>
        <taxon>Bacillati</taxon>
        <taxon>Actinomycetota</taxon>
        <taxon>Actinomycetes</taxon>
        <taxon>Micrococcales</taxon>
        <taxon>Rarobacteraceae</taxon>
        <taxon>Rarobacter</taxon>
    </lineage>
</organism>
<gene>
    <name evidence="1" type="ORF">FB461_2339</name>
</gene>
<dbReference type="AlphaFoldDB" id="A0A542ZA47"/>
<comment type="caution">
    <text evidence="1">The sequence shown here is derived from an EMBL/GenBank/DDBJ whole genome shotgun (WGS) entry which is preliminary data.</text>
</comment>